<comment type="caution">
    <text evidence="1">The sequence shown here is derived from an EMBL/GenBank/DDBJ whole genome shotgun (WGS) entry which is preliminary data.</text>
</comment>
<dbReference type="Proteomes" id="UP001218188">
    <property type="component" value="Unassembled WGS sequence"/>
</dbReference>
<proteinExistence type="predicted"/>
<reference evidence="1" key="1">
    <citation type="submission" date="2023-03" db="EMBL/GenBank/DDBJ databases">
        <title>Massive genome expansion in bonnet fungi (Mycena s.s.) driven by repeated elements and novel gene families across ecological guilds.</title>
        <authorList>
            <consortium name="Lawrence Berkeley National Laboratory"/>
            <person name="Harder C.B."/>
            <person name="Miyauchi S."/>
            <person name="Viragh M."/>
            <person name="Kuo A."/>
            <person name="Thoen E."/>
            <person name="Andreopoulos B."/>
            <person name="Lu D."/>
            <person name="Skrede I."/>
            <person name="Drula E."/>
            <person name="Henrissat B."/>
            <person name="Morin E."/>
            <person name="Kohler A."/>
            <person name="Barry K."/>
            <person name="LaButti K."/>
            <person name="Morin E."/>
            <person name="Salamov A."/>
            <person name="Lipzen A."/>
            <person name="Mereny Z."/>
            <person name="Hegedus B."/>
            <person name="Baldrian P."/>
            <person name="Stursova M."/>
            <person name="Weitz H."/>
            <person name="Taylor A."/>
            <person name="Grigoriev I.V."/>
            <person name="Nagy L.G."/>
            <person name="Martin F."/>
            <person name="Kauserud H."/>
        </authorList>
    </citation>
    <scope>NUCLEOTIDE SEQUENCE</scope>
    <source>
        <strain evidence="1">CBHHK200</strain>
    </source>
</reference>
<accession>A0AAD6SWR5</accession>
<name>A0AAD6SWR5_9AGAR</name>
<organism evidence="1 2">
    <name type="scientific">Mycena alexandri</name>
    <dbReference type="NCBI Taxonomy" id="1745969"/>
    <lineage>
        <taxon>Eukaryota</taxon>
        <taxon>Fungi</taxon>
        <taxon>Dikarya</taxon>
        <taxon>Basidiomycota</taxon>
        <taxon>Agaricomycotina</taxon>
        <taxon>Agaricomycetes</taxon>
        <taxon>Agaricomycetidae</taxon>
        <taxon>Agaricales</taxon>
        <taxon>Marasmiineae</taxon>
        <taxon>Mycenaceae</taxon>
        <taxon>Mycena</taxon>
    </lineage>
</organism>
<keyword evidence="2" id="KW-1185">Reference proteome</keyword>
<gene>
    <name evidence="1" type="ORF">C8F04DRAFT_1347072</name>
</gene>
<sequence>MDTETYSDDEFSAPGPDEFTLSGGGMFAGSQHFTVAGGTFNNIMKNYHAAPTVPPDFRMIQIGDIDLQRELTVNKESGVLGHRRKYNCVRRVYSAKLSGRKGDWTVAMYQGNGAEEDWGQDREISGPIQNIPSFPFAHHEGVSLLVSFLESAEWTRVSNYVRSLGQGMGSRECTLWIRNSTGRLSVDLVPPDTLTEALVHSSYLTSNETSHQQTATPSGSSNIEILAIESLELGEYHFVSAVCLDHQWGASISTSAAVNLGAVISRALQHQYEEHAEIAFLAGINFQNNGWQEAKIQELVRNGWSRWMSQANHVFSRLQITSSLEDYVLIYDIYFTITIRDAGENPPPGYLFLCPKEDCQIGPNSFTWPKIPAYWSLGPEGDEVLSTEEAARIGFPSFQLTTDVFGKFWDTSVYTGLHQFHRAKGFDPDSEEVALHPGYPL</sequence>
<evidence type="ECO:0000313" key="2">
    <source>
        <dbReference type="Proteomes" id="UP001218188"/>
    </source>
</evidence>
<evidence type="ECO:0000313" key="1">
    <source>
        <dbReference type="EMBL" id="KAJ7034847.1"/>
    </source>
</evidence>
<protein>
    <submittedName>
        <fullName evidence="1">Uncharacterized protein</fullName>
    </submittedName>
</protein>
<dbReference type="AlphaFoldDB" id="A0AAD6SWR5"/>
<dbReference type="EMBL" id="JARJCM010000054">
    <property type="protein sequence ID" value="KAJ7034847.1"/>
    <property type="molecule type" value="Genomic_DNA"/>
</dbReference>